<comment type="similarity">
    <text evidence="2">Belongs to the autoinducer-2 exporter (AI-2E) (TC 2.A.86) family.</text>
</comment>
<comment type="caution">
    <text evidence="7">The sequence shown here is derived from an EMBL/GenBank/DDBJ whole genome shotgun (WGS) entry which is preliminary data.</text>
</comment>
<keyword evidence="5 6" id="KW-0472">Membrane</keyword>
<dbReference type="AlphaFoldDB" id="A0A9D1PPZ7"/>
<feature type="transmembrane region" description="Helical" evidence="6">
    <location>
        <begin position="308"/>
        <end position="335"/>
    </location>
</feature>
<sequence>MTRKLWFQIAIAVLLSLFIIKYVVEVNWIFSPILIVLKTIFIPLLMGGVLFYIAQPLQSFLEKFKIPRWGSIIIIFLIFTGLIATAVLVVGPPITEQVTRLAESTPAFIYQSNILILQLVDFLGDMPPWMEDAVNSLKDNLQAFTMQFGKWTVTLFQSVFQGTLILILTPFFFLFMLKDHEKLVPFVSQFFKGDTKEWVIKTFKDIDDVLSLYIRGQILISFILATMLFLGYTLIDLNYALLLAVFAFAMNIIPFIGPWIAFIPALLIALFQNPMLVIAVSIITLVAQQIDAQIITPNIMGKTLNIHPLTIITILLAAGNIAGFLGILLAVPGYAVGKAIVSNLYERREEIKKTALKDV</sequence>
<dbReference type="GO" id="GO:0055085">
    <property type="term" value="P:transmembrane transport"/>
    <property type="evidence" value="ECO:0007669"/>
    <property type="project" value="TreeGrafter"/>
</dbReference>
<dbReference type="EMBL" id="DXHX01000140">
    <property type="protein sequence ID" value="HIV75409.1"/>
    <property type="molecule type" value="Genomic_DNA"/>
</dbReference>
<evidence type="ECO:0000313" key="8">
    <source>
        <dbReference type="Proteomes" id="UP000823937"/>
    </source>
</evidence>
<comment type="subcellular location">
    <subcellularLocation>
        <location evidence="1">Membrane</location>
        <topology evidence="1">Multi-pass membrane protein</topology>
    </subcellularLocation>
</comment>
<evidence type="ECO:0000256" key="1">
    <source>
        <dbReference type="ARBA" id="ARBA00004141"/>
    </source>
</evidence>
<evidence type="ECO:0000256" key="3">
    <source>
        <dbReference type="ARBA" id="ARBA00022692"/>
    </source>
</evidence>
<accession>A0A9D1PPZ7</accession>
<feature type="transmembrane region" description="Helical" evidence="6">
    <location>
        <begin position="239"/>
        <end position="260"/>
    </location>
</feature>
<name>A0A9D1PPZ7_9BACI</name>
<dbReference type="GO" id="GO:0016020">
    <property type="term" value="C:membrane"/>
    <property type="evidence" value="ECO:0007669"/>
    <property type="project" value="UniProtKB-SubCell"/>
</dbReference>
<protein>
    <submittedName>
        <fullName evidence="7">AI-2E family transporter</fullName>
    </submittedName>
</protein>
<organism evidence="7 8">
    <name type="scientific">Candidatus Pseudogracilibacillus intestinigallinarum</name>
    <dbReference type="NCBI Taxonomy" id="2838742"/>
    <lineage>
        <taxon>Bacteria</taxon>
        <taxon>Bacillati</taxon>
        <taxon>Bacillota</taxon>
        <taxon>Bacilli</taxon>
        <taxon>Bacillales</taxon>
        <taxon>Bacillaceae</taxon>
        <taxon>Pseudogracilibacillus</taxon>
    </lineage>
</organism>
<feature type="transmembrane region" description="Helical" evidence="6">
    <location>
        <begin position="266"/>
        <end position="287"/>
    </location>
</feature>
<dbReference type="Pfam" id="PF01594">
    <property type="entry name" value="AI-2E_transport"/>
    <property type="match status" value="1"/>
</dbReference>
<dbReference type="PANTHER" id="PTHR21716:SF69">
    <property type="entry name" value="TRANSPORT PROTEIN YUBA-RELATED"/>
    <property type="match status" value="1"/>
</dbReference>
<evidence type="ECO:0000256" key="6">
    <source>
        <dbReference type="SAM" id="Phobius"/>
    </source>
</evidence>
<evidence type="ECO:0000256" key="2">
    <source>
        <dbReference type="ARBA" id="ARBA00009773"/>
    </source>
</evidence>
<feature type="transmembrane region" description="Helical" evidence="6">
    <location>
        <begin position="5"/>
        <end position="23"/>
    </location>
</feature>
<proteinExistence type="inferred from homology"/>
<evidence type="ECO:0000256" key="5">
    <source>
        <dbReference type="ARBA" id="ARBA00023136"/>
    </source>
</evidence>
<keyword evidence="3 6" id="KW-0812">Transmembrane</keyword>
<feature type="transmembrane region" description="Helical" evidence="6">
    <location>
        <begin position="212"/>
        <end position="232"/>
    </location>
</feature>
<feature type="transmembrane region" description="Helical" evidence="6">
    <location>
        <begin position="66"/>
        <end position="88"/>
    </location>
</feature>
<gene>
    <name evidence="7" type="ORF">H9895_10045</name>
</gene>
<evidence type="ECO:0000256" key="4">
    <source>
        <dbReference type="ARBA" id="ARBA00022989"/>
    </source>
</evidence>
<keyword evidence="4 6" id="KW-1133">Transmembrane helix</keyword>
<feature type="transmembrane region" description="Helical" evidence="6">
    <location>
        <begin position="29"/>
        <end position="54"/>
    </location>
</feature>
<reference evidence="7" key="1">
    <citation type="journal article" date="2021" name="PeerJ">
        <title>Extensive microbial diversity within the chicken gut microbiome revealed by metagenomics and culture.</title>
        <authorList>
            <person name="Gilroy R."/>
            <person name="Ravi A."/>
            <person name="Getino M."/>
            <person name="Pursley I."/>
            <person name="Horton D.L."/>
            <person name="Alikhan N.F."/>
            <person name="Baker D."/>
            <person name="Gharbi K."/>
            <person name="Hall N."/>
            <person name="Watson M."/>
            <person name="Adriaenssens E.M."/>
            <person name="Foster-Nyarko E."/>
            <person name="Jarju S."/>
            <person name="Secka A."/>
            <person name="Antonio M."/>
            <person name="Oren A."/>
            <person name="Chaudhuri R.R."/>
            <person name="La Ragione R."/>
            <person name="Hildebrand F."/>
            <person name="Pallen M.J."/>
        </authorList>
    </citation>
    <scope>NUCLEOTIDE SEQUENCE</scope>
    <source>
        <strain evidence="7">CHK169-2315</strain>
    </source>
</reference>
<dbReference type="PANTHER" id="PTHR21716">
    <property type="entry name" value="TRANSMEMBRANE PROTEIN"/>
    <property type="match status" value="1"/>
</dbReference>
<evidence type="ECO:0000313" key="7">
    <source>
        <dbReference type="EMBL" id="HIV75409.1"/>
    </source>
</evidence>
<reference evidence="7" key="2">
    <citation type="submission" date="2021-04" db="EMBL/GenBank/DDBJ databases">
        <authorList>
            <person name="Gilroy R."/>
        </authorList>
    </citation>
    <scope>NUCLEOTIDE SEQUENCE</scope>
    <source>
        <strain evidence="7">CHK169-2315</strain>
    </source>
</reference>
<feature type="transmembrane region" description="Helical" evidence="6">
    <location>
        <begin position="151"/>
        <end position="177"/>
    </location>
</feature>
<dbReference type="InterPro" id="IPR002549">
    <property type="entry name" value="AI-2E-like"/>
</dbReference>
<dbReference type="Proteomes" id="UP000823937">
    <property type="component" value="Unassembled WGS sequence"/>
</dbReference>